<keyword evidence="1" id="KW-1133">Transmembrane helix</keyword>
<gene>
    <name evidence="2" type="ORF">LB359_16335</name>
</gene>
<dbReference type="PROSITE" id="PS51257">
    <property type="entry name" value="PROKAR_LIPOPROTEIN"/>
    <property type="match status" value="1"/>
</dbReference>
<keyword evidence="2" id="KW-0449">Lipoprotein</keyword>
<name>A0AAW4YB16_STAAU</name>
<keyword evidence="1" id="KW-0812">Transmembrane</keyword>
<feature type="transmembrane region" description="Helical" evidence="1">
    <location>
        <begin position="7"/>
        <end position="27"/>
    </location>
</feature>
<protein>
    <submittedName>
        <fullName evidence="2">Tandem-type lipoprotein</fullName>
    </submittedName>
</protein>
<comment type="caution">
    <text evidence="2">The sequence shown here is derived from an EMBL/GenBank/DDBJ whole genome shotgun (WGS) entry which is preliminary data.</text>
</comment>
<feature type="non-terminal residue" evidence="2">
    <location>
        <position position="39"/>
    </location>
</feature>
<organism evidence="2 3">
    <name type="scientific">Staphylococcus aureus</name>
    <dbReference type="NCBI Taxonomy" id="1280"/>
    <lineage>
        <taxon>Bacteria</taxon>
        <taxon>Bacillati</taxon>
        <taxon>Bacillota</taxon>
        <taxon>Bacilli</taxon>
        <taxon>Bacillales</taxon>
        <taxon>Staphylococcaceae</taxon>
        <taxon>Staphylococcus</taxon>
    </lineage>
</organism>
<evidence type="ECO:0000313" key="3">
    <source>
        <dbReference type="Proteomes" id="UP001200271"/>
    </source>
</evidence>
<keyword evidence="1" id="KW-0472">Membrane</keyword>
<sequence>MEYLKKLALFISVIILSIFIIGCNSSSDTAEKAKEDSKE</sequence>
<proteinExistence type="predicted"/>
<dbReference type="Proteomes" id="UP001200271">
    <property type="component" value="Unassembled WGS sequence"/>
</dbReference>
<evidence type="ECO:0000313" key="2">
    <source>
        <dbReference type="EMBL" id="MCE3363813.1"/>
    </source>
</evidence>
<dbReference type="EMBL" id="JAIUEN010000348">
    <property type="protein sequence ID" value="MCE3363813.1"/>
    <property type="molecule type" value="Genomic_DNA"/>
</dbReference>
<evidence type="ECO:0000256" key="1">
    <source>
        <dbReference type="SAM" id="Phobius"/>
    </source>
</evidence>
<reference evidence="2" key="2">
    <citation type="submission" date="2023-08" db="EMBL/GenBank/DDBJ databases">
        <authorList>
            <person name="Zhao H."/>
            <person name="Wang X."/>
        </authorList>
    </citation>
    <scope>NUCLEOTIDE SEQUENCE</scope>
    <source>
        <strain evidence="2">NC-4</strain>
    </source>
</reference>
<dbReference type="AlphaFoldDB" id="A0AAW4YB16"/>
<accession>A0AAW4YB16</accession>
<reference evidence="2" key="1">
    <citation type="journal article" date="2021" name="Front Med (Lausanne)">
        <title>The Prevalence and Determinants of Fusidic Acid Resistance Among Methicillin-Resistant Staphylococcus aureus Clinical Isolates in China.</title>
        <authorList>
            <person name="Zhao H."/>
            <person name="Wang X."/>
            <person name="Wang B."/>
            <person name="Xu Y."/>
            <person name="Rao L."/>
            <person name="Wan B."/>
            <person name="Guo Y."/>
            <person name="Wu X."/>
            <person name="Yu J."/>
            <person name="Chen L."/>
            <person name="Li M."/>
            <person name="Yu F."/>
        </authorList>
    </citation>
    <scope>NUCLEOTIDE SEQUENCE</scope>
    <source>
        <strain evidence="2">NC-4</strain>
    </source>
</reference>